<protein>
    <recommendedName>
        <fullName evidence="2">Luciferase-like domain-containing protein</fullName>
    </recommendedName>
</protein>
<dbReference type="InterPro" id="IPR019949">
    <property type="entry name" value="CmoO-like"/>
</dbReference>
<dbReference type="GO" id="GO:0005829">
    <property type="term" value="C:cytosol"/>
    <property type="evidence" value="ECO:0007669"/>
    <property type="project" value="TreeGrafter"/>
</dbReference>
<evidence type="ECO:0000313" key="4">
    <source>
        <dbReference type="Proteomes" id="UP000014411"/>
    </source>
</evidence>
<dbReference type="EMBL" id="AEYE02000036">
    <property type="protein sequence ID" value="EPE94329.1"/>
    <property type="molecule type" value="Genomic_DNA"/>
</dbReference>
<evidence type="ECO:0000256" key="1">
    <source>
        <dbReference type="ARBA" id="ARBA00007789"/>
    </source>
</evidence>
<proteinExistence type="predicted"/>
<dbReference type="AlphaFoldDB" id="S3H6J6"/>
<keyword evidence="4" id="KW-1185">Reference proteome</keyword>
<organism evidence="3 4">
    <name type="scientific">Rhizobium grahamii CCGE 502</name>
    <dbReference type="NCBI Taxonomy" id="990285"/>
    <lineage>
        <taxon>Bacteria</taxon>
        <taxon>Pseudomonadati</taxon>
        <taxon>Pseudomonadota</taxon>
        <taxon>Alphaproteobacteria</taxon>
        <taxon>Hyphomicrobiales</taxon>
        <taxon>Rhizobiaceae</taxon>
        <taxon>Rhizobium/Agrobacterium group</taxon>
        <taxon>Rhizobium</taxon>
    </lineage>
</organism>
<sequence>MSFSLSLLDKSPIPHGKSGADAFQNTLSLARRAEELGFKRYWVAEHHDMPNLASSAPEALIAFLAAKTNRIRIGSGGIMLQHYSAYKVAETFNVLSSLAPGRIDLGVGKAPGGFPSSTRALQARFDAGRKPSFAEQLEDLRTYLDADGDRDRPHALPRPPFAPERFLLGASPDSAILAAEKGWKFVFAGHLNGDPDNLRHSFDAYQRATGGGTPILALNAFAAGSEEQARERIGDLRIVKVFLPGGQTVSVGSEEQAAEFARQAGVSDYRTEEKIPSVLHGTPATIHHELEKFHRLYGVEEFILETPALSPEERLTSIELIGTTAAEAGLLIKAA</sequence>
<dbReference type="PANTHER" id="PTHR30137">
    <property type="entry name" value="LUCIFERASE-LIKE MONOOXYGENASE"/>
    <property type="match status" value="1"/>
</dbReference>
<dbReference type="InterPro" id="IPR036661">
    <property type="entry name" value="Luciferase-like_sf"/>
</dbReference>
<accession>S3H6J6</accession>
<comment type="similarity">
    <text evidence="1">To bacterial alkanal monooxygenase alpha and beta chains.</text>
</comment>
<evidence type="ECO:0000259" key="2">
    <source>
        <dbReference type="Pfam" id="PF00296"/>
    </source>
</evidence>
<dbReference type="RefSeq" id="WP_016558219.1">
    <property type="nucleotide sequence ID" value="NZ_AEYE02000036.1"/>
</dbReference>
<dbReference type="GO" id="GO:0016705">
    <property type="term" value="F:oxidoreductase activity, acting on paired donors, with incorporation or reduction of molecular oxygen"/>
    <property type="evidence" value="ECO:0007669"/>
    <property type="project" value="InterPro"/>
</dbReference>
<gene>
    <name evidence="3" type="ORF">RGCCGE502_31607</name>
</gene>
<dbReference type="NCBIfam" id="TIGR03558">
    <property type="entry name" value="oxido_grp_1"/>
    <property type="match status" value="1"/>
</dbReference>
<dbReference type="PANTHER" id="PTHR30137:SF20">
    <property type="entry name" value="N-ACETYL-S-ALKYLCYSTEINE MONOOXYGENASE"/>
    <property type="match status" value="1"/>
</dbReference>
<dbReference type="InterPro" id="IPR050766">
    <property type="entry name" value="Bact_Lucif_Oxidored"/>
</dbReference>
<dbReference type="Proteomes" id="UP000014411">
    <property type="component" value="Unassembled WGS sequence"/>
</dbReference>
<comment type="caution">
    <text evidence="3">The sequence shown here is derived from an EMBL/GenBank/DDBJ whole genome shotgun (WGS) entry which is preliminary data.</text>
</comment>
<dbReference type="Gene3D" id="3.20.20.30">
    <property type="entry name" value="Luciferase-like domain"/>
    <property type="match status" value="1"/>
</dbReference>
<dbReference type="HOGENOM" id="CLU_027853_9_0_5"/>
<dbReference type="SUPFAM" id="SSF51679">
    <property type="entry name" value="Bacterial luciferase-like"/>
    <property type="match status" value="1"/>
</dbReference>
<reference evidence="3 4" key="1">
    <citation type="journal article" date="2012" name="J. Bacteriol.">
        <title>Genome sequence of Rhizobium grahamii CCGE502, a broad-host-range symbiont with low nodulation competitiveness in Phaseolus vulgaris.</title>
        <authorList>
            <person name="Althabegoiti M.J."/>
            <person name="Lozano L."/>
            <person name="Torres-Tejerizo G."/>
            <person name="Ormeno-Orrillo E."/>
            <person name="Rogel M.A."/>
            <person name="Gonzalez V."/>
            <person name="Martinez-Romero E."/>
        </authorList>
    </citation>
    <scope>NUCLEOTIDE SEQUENCE [LARGE SCALE GENOMIC DNA]</scope>
    <source>
        <strain evidence="3 4">CCGE 502</strain>
        <plasmid evidence="3">pRg502b</plasmid>
    </source>
</reference>
<dbReference type="Pfam" id="PF00296">
    <property type="entry name" value="Bac_luciferase"/>
    <property type="match status" value="1"/>
</dbReference>
<feature type="domain" description="Luciferase-like" evidence="2">
    <location>
        <begin position="3"/>
        <end position="296"/>
    </location>
</feature>
<keyword evidence="3" id="KW-0614">Plasmid</keyword>
<evidence type="ECO:0000313" key="3">
    <source>
        <dbReference type="EMBL" id="EPE94329.1"/>
    </source>
</evidence>
<name>S3H6J6_9HYPH</name>
<geneLocation type="plasmid" evidence="3">
    <name>pRg502b</name>
</geneLocation>
<dbReference type="InterPro" id="IPR011251">
    <property type="entry name" value="Luciferase-like_dom"/>
</dbReference>